<name>A0A316AFC2_9ACTN</name>
<evidence type="ECO:0000313" key="3">
    <source>
        <dbReference type="Proteomes" id="UP000245469"/>
    </source>
</evidence>
<accession>A0A316AFC2</accession>
<gene>
    <name evidence="2" type="ORF">BXY45_101277</name>
</gene>
<dbReference type="OrthoDB" id="3266092at2"/>
<dbReference type="EMBL" id="QGDQ01000001">
    <property type="protein sequence ID" value="PWJ56301.1"/>
    <property type="molecule type" value="Genomic_DNA"/>
</dbReference>
<sequence>MISWRRRGAGACVTRGWWAGAALLAVVVLAVLMGGLTGCSAVSMQPVSSAASPREASPAVSQAQVTRVLRAVAAVQPAALESRYGGAVLEVRRAALTVRERVPTSPEPASLTGKRLLTAVPPAGEWPRWFLVALQPGGGAVPQVAVLVQDGPRDPYRVVACATLLPGATLPDLIQQDGAAQPLAADASGLVATPAEAVAGYADMLTHGGASPAAATMAPDALSAQVLAEQQAERDGVSQYMAYSAAHTPRDAGLWSLRTADGGALVVGVLSGTRTFTPRGVGVSQSLPPDLAALAGAASAPHGLEVSTAEVVVLHVPAQGTGQGKNQGKDQGQEQGRVALVAGQRGTTGVTVR</sequence>
<comment type="caution">
    <text evidence="2">The sequence shown here is derived from an EMBL/GenBank/DDBJ whole genome shotgun (WGS) entry which is preliminary data.</text>
</comment>
<evidence type="ECO:0000313" key="2">
    <source>
        <dbReference type="EMBL" id="PWJ56301.1"/>
    </source>
</evidence>
<dbReference type="RefSeq" id="WP_109772482.1">
    <property type="nucleotide sequence ID" value="NZ_QGDQ01000001.1"/>
</dbReference>
<dbReference type="AlphaFoldDB" id="A0A316AFC2"/>
<organism evidence="2 3">
    <name type="scientific">Quadrisphaera granulorum</name>
    <dbReference type="NCBI Taxonomy" id="317664"/>
    <lineage>
        <taxon>Bacteria</taxon>
        <taxon>Bacillati</taxon>
        <taxon>Actinomycetota</taxon>
        <taxon>Actinomycetes</taxon>
        <taxon>Kineosporiales</taxon>
        <taxon>Kineosporiaceae</taxon>
        <taxon>Quadrisphaera</taxon>
    </lineage>
</organism>
<proteinExistence type="predicted"/>
<keyword evidence="3" id="KW-1185">Reference proteome</keyword>
<protein>
    <recommendedName>
        <fullName evidence="1">DUF8094 domain-containing protein</fullName>
    </recommendedName>
</protein>
<reference evidence="2 3" key="1">
    <citation type="submission" date="2018-03" db="EMBL/GenBank/DDBJ databases">
        <title>Genomic Encyclopedia of Archaeal and Bacterial Type Strains, Phase II (KMG-II): from individual species to whole genera.</title>
        <authorList>
            <person name="Goeker M."/>
        </authorList>
    </citation>
    <scope>NUCLEOTIDE SEQUENCE [LARGE SCALE GENOMIC DNA]</scope>
    <source>
        <strain evidence="2 3">DSM 44889</strain>
    </source>
</reference>
<dbReference type="Proteomes" id="UP000245469">
    <property type="component" value="Unassembled WGS sequence"/>
</dbReference>
<dbReference type="InterPro" id="IPR058407">
    <property type="entry name" value="DUF8094"/>
</dbReference>
<feature type="domain" description="DUF8094" evidence="1">
    <location>
        <begin position="70"/>
        <end position="320"/>
    </location>
</feature>
<dbReference type="Pfam" id="PF26366">
    <property type="entry name" value="DUF8094"/>
    <property type="match status" value="1"/>
</dbReference>
<evidence type="ECO:0000259" key="1">
    <source>
        <dbReference type="Pfam" id="PF26366"/>
    </source>
</evidence>